<sequence length="163" mass="19216">MPKSDSKLYLFIIWEKSRNKTDEILDDLRKKFVIRDVYQVKWSKENFLNNLRRFYGKTLPDAQEKAKVCGTGPFLVIIISDLYPKFDYSENMFEEDLVNSNINESKIKYRKWIGGDFTVHSSISDNETSHNLTLLFGKNPHDFEKDLPEEWNGSIKNLELDLI</sequence>
<accession>A0A383DYS8</accession>
<organism evidence="1">
    <name type="scientific">marine metagenome</name>
    <dbReference type="NCBI Taxonomy" id="408172"/>
    <lineage>
        <taxon>unclassified sequences</taxon>
        <taxon>metagenomes</taxon>
        <taxon>ecological metagenomes</taxon>
    </lineage>
</organism>
<gene>
    <name evidence="1" type="ORF">METZ01_LOCUS502328</name>
</gene>
<protein>
    <submittedName>
        <fullName evidence="1">Uncharacterized protein</fullName>
    </submittedName>
</protein>
<dbReference type="AlphaFoldDB" id="A0A383DYS8"/>
<feature type="non-terminal residue" evidence="1">
    <location>
        <position position="163"/>
    </location>
</feature>
<dbReference type="EMBL" id="UINC01221225">
    <property type="protein sequence ID" value="SVE49474.1"/>
    <property type="molecule type" value="Genomic_DNA"/>
</dbReference>
<evidence type="ECO:0000313" key="1">
    <source>
        <dbReference type="EMBL" id="SVE49474.1"/>
    </source>
</evidence>
<reference evidence="1" key="1">
    <citation type="submission" date="2018-05" db="EMBL/GenBank/DDBJ databases">
        <authorList>
            <person name="Lanie J.A."/>
            <person name="Ng W.-L."/>
            <person name="Kazmierczak K.M."/>
            <person name="Andrzejewski T.M."/>
            <person name="Davidsen T.M."/>
            <person name="Wayne K.J."/>
            <person name="Tettelin H."/>
            <person name="Glass J.I."/>
            <person name="Rusch D."/>
            <person name="Podicherti R."/>
            <person name="Tsui H.-C.T."/>
            <person name="Winkler M.E."/>
        </authorList>
    </citation>
    <scope>NUCLEOTIDE SEQUENCE</scope>
</reference>
<name>A0A383DYS8_9ZZZZ</name>
<proteinExistence type="predicted"/>